<name>A0A6A4SPY0_SCOMX</name>
<evidence type="ECO:0000313" key="2">
    <source>
        <dbReference type="Proteomes" id="UP000438429"/>
    </source>
</evidence>
<sequence length="98" mass="10716">MQALTEDTLTRSMDQQMDGQRCECVYHTGESVNMQCTSSALSGIIGCSLFLAGENISHIEYGSSDYRPGTLHQILTYQQFGVKGEQIETSIPKAAVAH</sequence>
<organism evidence="1 2">
    <name type="scientific">Scophthalmus maximus</name>
    <name type="common">Turbot</name>
    <name type="synonym">Psetta maxima</name>
    <dbReference type="NCBI Taxonomy" id="52904"/>
    <lineage>
        <taxon>Eukaryota</taxon>
        <taxon>Metazoa</taxon>
        <taxon>Chordata</taxon>
        <taxon>Craniata</taxon>
        <taxon>Vertebrata</taxon>
        <taxon>Euteleostomi</taxon>
        <taxon>Actinopterygii</taxon>
        <taxon>Neopterygii</taxon>
        <taxon>Teleostei</taxon>
        <taxon>Neoteleostei</taxon>
        <taxon>Acanthomorphata</taxon>
        <taxon>Carangaria</taxon>
        <taxon>Pleuronectiformes</taxon>
        <taxon>Pleuronectoidei</taxon>
        <taxon>Scophthalmidae</taxon>
        <taxon>Scophthalmus</taxon>
    </lineage>
</organism>
<dbReference type="Proteomes" id="UP000438429">
    <property type="component" value="Unassembled WGS sequence"/>
</dbReference>
<evidence type="ECO:0000313" key="1">
    <source>
        <dbReference type="EMBL" id="KAF0036053.1"/>
    </source>
</evidence>
<accession>A0A6A4SPY0</accession>
<reference evidence="1 2" key="1">
    <citation type="submission" date="2019-06" db="EMBL/GenBank/DDBJ databases">
        <title>Draft genomes of female and male turbot (Scophthalmus maximus).</title>
        <authorList>
            <person name="Xu H."/>
            <person name="Xu X.-W."/>
            <person name="Shao C."/>
            <person name="Chen S."/>
        </authorList>
    </citation>
    <scope>NUCLEOTIDE SEQUENCE [LARGE SCALE GENOMIC DNA]</scope>
    <source>
        <strain evidence="1">Ysfricsl-2016a</strain>
        <tissue evidence="1">Blood</tissue>
    </source>
</reference>
<proteinExistence type="predicted"/>
<dbReference type="AlphaFoldDB" id="A0A6A4SPY0"/>
<gene>
    <name evidence="1" type="ORF">F2P81_011365</name>
</gene>
<comment type="caution">
    <text evidence="1">The sequence shown here is derived from an EMBL/GenBank/DDBJ whole genome shotgun (WGS) entry which is preliminary data.</text>
</comment>
<dbReference type="EMBL" id="VEVO01000010">
    <property type="protein sequence ID" value="KAF0036053.1"/>
    <property type="molecule type" value="Genomic_DNA"/>
</dbReference>
<protein>
    <submittedName>
        <fullName evidence="1">Uncharacterized protein</fullName>
    </submittedName>
</protein>